<reference evidence="2" key="1">
    <citation type="submission" date="2014-09" db="EMBL/GenBank/DDBJ databases">
        <authorList>
            <person name="Martin A.A."/>
        </authorList>
    </citation>
    <scope>NUCLEOTIDE SEQUENCE</scope>
    <source>
        <strain evidence="2">ED321</strain>
    </source>
</reference>
<dbReference type="EMBL" id="LN609409">
    <property type="protein sequence ID" value="CEF61480.1"/>
    <property type="molecule type" value="Genomic_DNA"/>
</dbReference>
<dbReference type="WBParaSite" id="SRAE_0000060400.1">
    <property type="protein sequence ID" value="SRAE_0000060400.1"/>
    <property type="gene ID" value="WBGene00256350"/>
</dbReference>
<dbReference type="RefSeq" id="XP_024500689.1">
    <property type="nucleotide sequence ID" value="XM_024646515.1"/>
</dbReference>
<dbReference type="WormBase" id="SRAE_0000060400">
    <property type="protein sequence ID" value="SRP06978"/>
    <property type="gene ID" value="WBGene00256350"/>
</dbReference>
<organism evidence="1">
    <name type="scientific">Strongyloides ratti</name>
    <name type="common">Parasitic roundworm</name>
    <dbReference type="NCBI Taxonomy" id="34506"/>
    <lineage>
        <taxon>Eukaryota</taxon>
        <taxon>Metazoa</taxon>
        <taxon>Ecdysozoa</taxon>
        <taxon>Nematoda</taxon>
        <taxon>Chromadorea</taxon>
        <taxon>Rhabditida</taxon>
        <taxon>Tylenchina</taxon>
        <taxon>Panagrolaimomorpha</taxon>
        <taxon>Strongyloidoidea</taxon>
        <taxon>Strongyloididae</taxon>
        <taxon>Strongyloides</taxon>
    </lineage>
</organism>
<reference evidence="3" key="3">
    <citation type="submission" date="2020-12" db="UniProtKB">
        <authorList>
            <consortium name="WormBaseParasite"/>
        </authorList>
    </citation>
    <scope>IDENTIFICATION</scope>
</reference>
<accession>A0A090KVD4</accession>
<dbReference type="CTD" id="36373848"/>
<protein>
    <submittedName>
        <fullName evidence="3">Reverse transcriptase domain-containing protein</fullName>
    </submittedName>
</protein>
<dbReference type="GeneID" id="36373848"/>
<evidence type="ECO:0000313" key="4">
    <source>
        <dbReference type="WormBase" id="SRAE_0000060400"/>
    </source>
</evidence>
<evidence type="ECO:0000313" key="3">
    <source>
        <dbReference type="WBParaSite" id="SRAE_0000060400.1"/>
    </source>
</evidence>
<proteinExistence type="predicted"/>
<sequence length="80" mass="9343">MLIRITSITIAQKNKFDTVFVLDISKAFNSVDLEKSSILIARFDSPFSTYEYLRLTISMEKITSNMDLNYYIFFSSNRKP</sequence>
<evidence type="ECO:0000313" key="1">
    <source>
        <dbReference type="EMBL" id="CEF61480.1"/>
    </source>
</evidence>
<dbReference type="Proteomes" id="UP000035682">
    <property type="component" value="Unplaced"/>
</dbReference>
<keyword evidence="2" id="KW-1185">Reference proteome</keyword>
<evidence type="ECO:0000313" key="2">
    <source>
        <dbReference type="Proteomes" id="UP000035682"/>
    </source>
</evidence>
<name>A0A090KVD4_STRRB</name>
<gene>
    <name evidence="1 3 4" type="ORF">SRAE_0000060400</name>
</gene>
<dbReference type="AlphaFoldDB" id="A0A090KVD4"/>
<reference evidence="1" key="2">
    <citation type="submission" date="2014-09" db="EMBL/GenBank/DDBJ databases">
        <authorList>
            <person name="Aslett A.Martin."/>
        </authorList>
    </citation>
    <scope>NUCLEOTIDE SEQUENCE</scope>
    <source>
        <strain evidence="1">ED321 Heterogonic</strain>
    </source>
</reference>